<dbReference type="CDD" id="cd17932">
    <property type="entry name" value="DEXQc_UvrD"/>
    <property type="match status" value="1"/>
</dbReference>
<evidence type="ECO:0000256" key="7">
    <source>
        <dbReference type="ARBA" id="ARBA00023235"/>
    </source>
</evidence>
<keyword evidence="2 10" id="KW-0547">Nucleotide-binding</keyword>
<keyword evidence="15" id="KW-1185">Reference proteome</keyword>
<proteinExistence type="inferred from homology"/>
<dbReference type="Pfam" id="PF13361">
    <property type="entry name" value="UvrD_C"/>
    <property type="match status" value="1"/>
</dbReference>
<dbReference type="Pfam" id="PF21196">
    <property type="entry name" value="PcrA_UvrD_tudor"/>
    <property type="match status" value="1"/>
</dbReference>
<dbReference type="NCBIfam" id="TIGR01073">
    <property type="entry name" value="pcrA"/>
    <property type="match status" value="1"/>
</dbReference>
<dbReference type="EC" id="5.6.2.4" evidence="11"/>
<dbReference type="PANTHER" id="PTHR11070:SF2">
    <property type="entry name" value="ATP-DEPENDENT DNA HELICASE SRS2"/>
    <property type="match status" value="1"/>
</dbReference>
<comment type="similarity">
    <text evidence="1 11">Belongs to the helicase family. UvrD subfamily.</text>
</comment>
<dbReference type="InterPro" id="IPR014016">
    <property type="entry name" value="UvrD-like_ATP-bd"/>
</dbReference>
<dbReference type="InterPro" id="IPR005751">
    <property type="entry name" value="ATP-dep_DNA_helicase_PcrA"/>
</dbReference>
<dbReference type="InterPro" id="IPR000212">
    <property type="entry name" value="DNA_helicase_UvrD/REP"/>
</dbReference>
<dbReference type="PANTHER" id="PTHR11070">
    <property type="entry name" value="UVRD / RECB / PCRA DNA HELICASE FAMILY MEMBER"/>
    <property type="match status" value="1"/>
</dbReference>
<keyword evidence="7" id="KW-0413">Isomerase</keyword>
<dbReference type="FunFam" id="1.10.486.10:FF:000003">
    <property type="entry name" value="ATP-dependent DNA helicase"/>
    <property type="match status" value="1"/>
</dbReference>
<feature type="domain" description="UvrD-like helicase ATP-binding" evidence="12">
    <location>
        <begin position="21"/>
        <end position="299"/>
    </location>
</feature>
<dbReference type="eggNOG" id="COG0210">
    <property type="taxonomic scope" value="Bacteria"/>
</dbReference>
<keyword evidence="3 10" id="KW-0378">Hydrolase</keyword>
<dbReference type="GO" id="GO:0005524">
    <property type="term" value="F:ATP binding"/>
    <property type="evidence" value="ECO:0007669"/>
    <property type="project" value="UniProtKB-UniRule"/>
</dbReference>
<evidence type="ECO:0000256" key="2">
    <source>
        <dbReference type="ARBA" id="ARBA00022741"/>
    </source>
</evidence>
<comment type="caution">
    <text evidence="14">The sequence shown here is derived from an EMBL/GenBank/DDBJ whole genome shotgun (WGS) entry which is preliminary data.</text>
</comment>
<dbReference type="GO" id="GO:0033202">
    <property type="term" value="C:DNA helicase complex"/>
    <property type="evidence" value="ECO:0007669"/>
    <property type="project" value="TreeGrafter"/>
</dbReference>
<evidence type="ECO:0000256" key="1">
    <source>
        <dbReference type="ARBA" id="ARBA00009922"/>
    </source>
</evidence>
<dbReference type="GO" id="GO:0003677">
    <property type="term" value="F:DNA binding"/>
    <property type="evidence" value="ECO:0007669"/>
    <property type="project" value="UniProtKB-KW"/>
</dbReference>
<evidence type="ECO:0000256" key="9">
    <source>
        <dbReference type="ARBA" id="ARBA00048988"/>
    </source>
</evidence>
<dbReference type="InterPro" id="IPR013986">
    <property type="entry name" value="DExx_box_DNA_helicase_dom_sf"/>
</dbReference>
<dbReference type="Gene3D" id="1.10.486.10">
    <property type="entry name" value="PCRA, domain 4"/>
    <property type="match status" value="1"/>
</dbReference>
<feature type="binding site" evidence="10">
    <location>
        <begin position="42"/>
        <end position="49"/>
    </location>
    <ligand>
        <name>ATP</name>
        <dbReference type="ChEBI" id="CHEBI:30616"/>
    </ligand>
</feature>
<comment type="catalytic activity">
    <reaction evidence="9 11">
        <text>ATP + H2O = ADP + phosphate + H(+)</text>
        <dbReference type="Rhea" id="RHEA:13065"/>
        <dbReference type="ChEBI" id="CHEBI:15377"/>
        <dbReference type="ChEBI" id="CHEBI:15378"/>
        <dbReference type="ChEBI" id="CHEBI:30616"/>
        <dbReference type="ChEBI" id="CHEBI:43474"/>
        <dbReference type="ChEBI" id="CHEBI:456216"/>
        <dbReference type="EC" id="5.6.2.4"/>
    </reaction>
</comment>
<evidence type="ECO:0000259" key="12">
    <source>
        <dbReference type="PROSITE" id="PS51198"/>
    </source>
</evidence>
<dbReference type="GO" id="GO:0016887">
    <property type="term" value="F:ATP hydrolysis activity"/>
    <property type="evidence" value="ECO:0007669"/>
    <property type="project" value="RHEA"/>
</dbReference>
<dbReference type="PROSITE" id="PS51198">
    <property type="entry name" value="UVRD_HELICASE_ATP_BIND"/>
    <property type="match status" value="1"/>
</dbReference>
<evidence type="ECO:0000256" key="11">
    <source>
        <dbReference type="RuleBase" id="RU364053"/>
    </source>
</evidence>
<dbReference type="SUPFAM" id="SSF52540">
    <property type="entry name" value="P-loop containing nucleoside triphosphate hydrolases"/>
    <property type="match status" value="1"/>
</dbReference>
<evidence type="ECO:0000256" key="10">
    <source>
        <dbReference type="PROSITE-ProRule" id="PRU00560"/>
    </source>
</evidence>
<dbReference type="GO" id="GO:0009314">
    <property type="term" value="P:response to radiation"/>
    <property type="evidence" value="ECO:0007669"/>
    <property type="project" value="UniProtKB-ARBA"/>
</dbReference>
<dbReference type="Proteomes" id="UP000007652">
    <property type="component" value="Unassembled WGS sequence"/>
</dbReference>
<dbReference type="PROSITE" id="PS51217">
    <property type="entry name" value="UVRD_HELICASE_CTER"/>
    <property type="match status" value="1"/>
</dbReference>
<dbReference type="Gene3D" id="3.40.50.300">
    <property type="entry name" value="P-loop containing nucleotide triphosphate hydrolases"/>
    <property type="match status" value="2"/>
</dbReference>
<evidence type="ECO:0000256" key="5">
    <source>
        <dbReference type="ARBA" id="ARBA00022840"/>
    </source>
</evidence>
<evidence type="ECO:0000313" key="15">
    <source>
        <dbReference type="Proteomes" id="UP000007652"/>
    </source>
</evidence>
<dbReference type="GO" id="GO:0006260">
    <property type="term" value="P:DNA replication"/>
    <property type="evidence" value="ECO:0007669"/>
    <property type="project" value="InterPro"/>
</dbReference>
<gene>
    <name evidence="14" type="ORF">CAAU_1776</name>
</gene>
<feature type="domain" description="UvrD-like helicase C-terminal" evidence="13">
    <location>
        <begin position="300"/>
        <end position="572"/>
    </location>
</feature>
<dbReference type="CDD" id="cd18807">
    <property type="entry name" value="SF1_C_UvrD"/>
    <property type="match status" value="1"/>
</dbReference>
<accession>I7K8L2</accession>
<keyword evidence="5 10" id="KW-0067">ATP-binding</keyword>
<dbReference type="Gene3D" id="1.10.10.160">
    <property type="match status" value="1"/>
</dbReference>
<dbReference type="GO" id="GO:0005829">
    <property type="term" value="C:cytosol"/>
    <property type="evidence" value="ECO:0007669"/>
    <property type="project" value="TreeGrafter"/>
</dbReference>
<sequence>MGNDIILKNFVLEVEKMLDLSKLNKEQYEAVTTTEGPLLILAGAGSGKTRVLTYRIAYLIERGVSPYSILAITFTNKAADEMKERVMSLVGDKAQHMWISTFHSACVRILRNDIERLGYGKNFVIYDTSDQEKIIKQVLKELDLSEKVYPPKEMLGKIGSLKDQLIDPKEYLRMSNDFRSKKIAEIYSLYQRKLKINNALDFDDIIFKTIELFKNHEDVLKHYQKKFKYILVDEYQDTNRAQYELVNLLAKEHRNLCVVGDDDQGIYSFRGADIRNILDFEKDFPEAKVVKLEQNYRCTKRILEAANYVIANNENRKAKRLWTQNKLGDNIKFFRAETDQEEARFIAYEVEKLLRDGYSHRDFAVLYRTNAMSRILEEAFVRQGIPYRVVGAFKFYDRKEIKDIISYLKFINNPQDTLSLERIINTPKRGIGDATLDKIRQAAERMSISFFDALNNLALVGISGRAESAIRKFTSLMNYFISIKNQIKVSELINEILEKTGYLEELQKEGSPEADARIENLKELYSSAVEFEQTSEEKTLEAYLERISLVSDQDTIEGKTSVTLMTLHAAKGLEFPVVFIAGMEDGIFPHFSALEDDDEMEEERRLCYVGITRAKEILYLTCAKQRLIFGRTSFNPVSSFIDEIPEDLLEDLSRKTSKPSRFIYEDLKPNTQLAYTVDSKVKIEEPKKKNNIQVKLGDRVKHKIFGIGIVIAIKDSKGDLQVTVSFEKAGVKTLLLSTAPLEVV</sequence>
<organism evidence="14 15">
    <name type="scientific">Caloramator australicus RC3</name>
    <dbReference type="NCBI Taxonomy" id="857293"/>
    <lineage>
        <taxon>Bacteria</taxon>
        <taxon>Bacillati</taxon>
        <taxon>Bacillota</taxon>
        <taxon>Clostridia</taxon>
        <taxon>Eubacteriales</taxon>
        <taxon>Clostridiaceae</taxon>
        <taxon>Caloramator</taxon>
    </lineage>
</organism>
<dbReference type="AlphaFoldDB" id="I7K8L2"/>
<evidence type="ECO:0000256" key="3">
    <source>
        <dbReference type="ARBA" id="ARBA00022801"/>
    </source>
</evidence>
<name>I7K8L2_9CLOT</name>
<evidence type="ECO:0000259" key="13">
    <source>
        <dbReference type="PROSITE" id="PS51217"/>
    </source>
</evidence>
<protein>
    <recommendedName>
        <fullName evidence="11">ATP-dependent DNA helicase</fullName>
        <ecNumber evidence="11">5.6.2.4</ecNumber>
    </recommendedName>
</protein>
<reference evidence="14 15" key="1">
    <citation type="journal article" date="2011" name="J. Bacteriol.">
        <title>Draft genome sequence of Caloramator australicus strain RC3T, a thermoanaerobe from the Great Artesian Basin of Australia.</title>
        <authorList>
            <person name="Ogg C.D."/>
            <person name="Patel B.K.C."/>
        </authorList>
    </citation>
    <scope>NUCLEOTIDE SEQUENCE [LARGE SCALE GENOMIC DNA]</scope>
    <source>
        <strain evidence="14 15">RC3</strain>
    </source>
</reference>
<comment type="catalytic activity">
    <reaction evidence="8">
        <text>Couples ATP hydrolysis with the unwinding of duplex DNA by translocating in the 3'-5' direction.</text>
        <dbReference type="EC" id="5.6.2.4"/>
    </reaction>
</comment>
<dbReference type="Pfam" id="PF00580">
    <property type="entry name" value="UvrD-helicase"/>
    <property type="match status" value="1"/>
</dbReference>
<dbReference type="GO" id="GO:0000725">
    <property type="term" value="P:recombinational repair"/>
    <property type="evidence" value="ECO:0007669"/>
    <property type="project" value="TreeGrafter"/>
</dbReference>
<dbReference type="STRING" id="857293.CAAU_1776"/>
<evidence type="ECO:0000256" key="8">
    <source>
        <dbReference type="ARBA" id="ARBA00034617"/>
    </source>
</evidence>
<dbReference type="GO" id="GO:0043138">
    <property type="term" value="F:3'-5' DNA helicase activity"/>
    <property type="evidence" value="ECO:0007669"/>
    <property type="project" value="UniProtKB-EC"/>
</dbReference>
<evidence type="ECO:0000313" key="14">
    <source>
        <dbReference type="EMBL" id="CCJ33860.1"/>
    </source>
</evidence>
<dbReference type="InterPro" id="IPR014017">
    <property type="entry name" value="DNA_helicase_UvrD-like_C"/>
</dbReference>
<keyword evidence="4 10" id="KW-0347">Helicase</keyword>
<dbReference type="FunFam" id="1.10.10.160:FF:000001">
    <property type="entry name" value="ATP-dependent DNA helicase"/>
    <property type="match status" value="1"/>
</dbReference>
<dbReference type="InterPro" id="IPR027417">
    <property type="entry name" value="P-loop_NTPase"/>
</dbReference>
<keyword evidence="6 11" id="KW-0238">DNA-binding</keyword>
<evidence type="ECO:0000256" key="6">
    <source>
        <dbReference type="ARBA" id="ARBA00023125"/>
    </source>
</evidence>
<evidence type="ECO:0000256" key="4">
    <source>
        <dbReference type="ARBA" id="ARBA00022806"/>
    </source>
</evidence>
<dbReference type="EMBL" id="CAKP01000096">
    <property type="protein sequence ID" value="CCJ33860.1"/>
    <property type="molecule type" value="Genomic_DNA"/>
</dbReference>